<dbReference type="PANTHER" id="PTHR34214">
    <property type="match status" value="1"/>
</dbReference>
<keyword evidence="3" id="KW-1133">Transmembrane helix</keyword>
<dbReference type="PANTHER" id="PTHR34214:SF3">
    <property type="entry name" value="PROTEIN CONSERVED IN THE GREEN LINEAGE AND DIATOMS 27, CHLOROPLASTIC"/>
    <property type="match status" value="1"/>
</dbReference>
<dbReference type="RefSeq" id="YP_009732310.1">
    <property type="nucleotide sequence ID" value="NC_046042.1"/>
</dbReference>
<dbReference type="EMBL" id="MN053319">
    <property type="protein sequence ID" value="QHS70747.1"/>
    <property type="molecule type" value="Genomic_DNA"/>
</dbReference>
<evidence type="ECO:0000256" key="3">
    <source>
        <dbReference type="SAM" id="Phobius"/>
    </source>
</evidence>
<keyword evidence="3" id="KW-0472">Membrane</keyword>
<organism evidence="4">
    <name type="scientific">Gracilaria spinulosa</name>
    <dbReference type="NCBI Taxonomy" id="172972"/>
    <lineage>
        <taxon>Eukaryota</taxon>
        <taxon>Rhodophyta</taxon>
        <taxon>Florideophyceae</taxon>
        <taxon>Rhodymeniophycidae</taxon>
        <taxon>Gracilariales</taxon>
        <taxon>Gracilariaceae</taxon>
        <taxon>Gracilaria</taxon>
    </lineage>
</organism>
<feature type="transmembrane region" description="Helical" evidence="3">
    <location>
        <begin position="145"/>
        <end position="164"/>
    </location>
</feature>
<geneLocation type="plastid" evidence="4"/>
<dbReference type="Pfam" id="PF06799">
    <property type="entry name" value="CGLD27-like"/>
    <property type="match status" value="1"/>
</dbReference>
<feature type="transmembrane region" description="Helical" evidence="3">
    <location>
        <begin position="43"/>
        <end position="62"/>
    </location>
</feature>
<accession>A0A6C0A9A8</accession>
<dbReference type="InterPro" id="IPR009631">
    <property type="entry name" value="CGLD27-like"/>
</dbReference>
<comment type="subcellular location">
    <subcellularLocation>
        <location evidence="1">Plastid</location>
    </subcellularLocation>
</comment>
<gene>
    <name evidence="4" type="primary">ycf36</name>
</gene>
<dbReference type="GeneID" id="44152260"/>
<dbReference type="AlphaFoldDB" id="A0A6C0A9A8"/>
<evidence type="ECO:0000313" key="4">
    <source>
        <dbReference type="EMBL" id="QHS70747.1"/>
    </source>
</evidence>
<sequence>MSISKKTCPVPFDQQPLNEYFALKASWFFSLCTLPLNKYLTKVFTVFVLIFLVSTFLTLYIIANYNIWQIIILNISIATFIVLLIFMRLYLAWSYVVKRLINATIFYEESGWYDGQLWIKSPEILTQDRLVGLYEVMPFLFRAKYGLIVSIILLSLEKIVYLLLLS</sequence>
<keyword evidence="3" id="KW-0812">Transmembrane</keyword>
<protein>
    <recommendedName>
        <fullName evidence="5">Ycf36</fullName>
    </recommendedName>
</protein>
<evidence type="ECO:0008006" key="5">
    <source>
        <dbReference type="Google" id="ProtNLM"/>
    </source>
</evidence>
<keyword evidence="2 4" id="KW-0934">Plastid</keyword>
<evidence type="ECO:0000256" key="2">
    <source>
        <dbReference type="ARBA" id="ARBA00022640"/>
    </source>
</evidence>
<reference evidence="4" key="1">
    <citation type="journal article" date="2019" name="Mitochondrial DNA Part B Resour">
        <title>The complete plastid genome and phylogenetic analysis of Gracilaria spinulosa.</title>
        <authorList>
            <person name="Liu T."/>
            <person name="Tang X."/>
            <person name="Jia X."/>
            <person name="Wu X."/>
            <person name="Huang M."/>
            <person name="Zeng J."/>
            <person name="Chen W."/>
        </authorList>
    </citation>
    <scope>NUCLEOTIDE SEQUENCE</scope>
</reference>
<proteinExistence type="predicted"/>
<feature type="transmembrane region" description="Helical" evidence="3">
    <location>
        <begin position="68"/>
        <end position="91"/>
    </location>
</feature>
<name>A0A6C0A9A8_9FLOR</name>
<evidence type="ECO:0000256" key="1">
    <source>
        <dbReference type="ARBA" id="ARBA00004474"/>
    </source>
</evidence>
<dbReference type="GO" id="GO:0009536">
    <property type="term" value="C:plastid"/>
    <property type="evidence" value="ECO:0007669"/>
    <property type="project" value="UniProtKB-SubCell"/>
</dbReference>